<feature type="domain" description="CobE/GbiG C-terminal" evidence="1">
    <location>
        <begin position="26"/>
        <end position="142"/>
    </location>
</feature>
<keyword evidence="2" id="KW-0378">Hydrolase</keyword>
<dbReference type="AlphaFoldDB" id="A0A1G7AHC6"/>
<dbReference type="PANTHER" id="PTHR37477:SF1">
    <property type="entry name" value="COBALT-PRECORRIN-5A HYDROLASE"/>
    <property type="match status" value="1"/>
</dbReference>
<organism evidence="2 3">
    <name type="scientific">Paraburkholderia lycopersici</name>
    <dbReference type="NCBI Taxonomy" id="416944"/>
    <lineage>
        <taxon>Bacteria</taxon>
        <taxon>Pseudomonadati</taxon>
        <taxon>Pseudomonadota</taxon>
        <taxon>Betaproteobacteria</taxon>
        <taxon>Burkholderiales</taxon>
        <taxon>Burkholderiaceae</taxon>
        <taxon>Paraburkholderia</taxon>
    </lineage>
</organism>
<proteinExistence type="predicted"/>
<dbReference type="EMBL" id="FMYQ01000034">
    <property type="protein sequence ID" value="SDE14344.1"/>
    <property type="molecule type" value="Genomic_DNA"/>
</dbReference>
<dbReference type="Gene3D" id="3.30.420.180">
    <property type="entry name" value="CobE/GbiG C-terminal domain"/>
    <property type="match status" value="1"/>
</dbReference>
<dbReference type="PANTHER" id="PTHR37477">
    <property type="entry name" value="COBALT-PRECORRIN-5A HYDROLASE"/>
    <property type="match status" value="1"/>
</dbReference>
<dbReference type="RefSeq" id="WP_092004375.1">
    <property type="nucleotide sequence ID" value="NZ_FMYQ01000034.1"/>
</dbReference>
<evidence type="ECO:0000259" key="1">
    <source>
        <dbReference type="Pfam" id="PF01890"/>
    </source>
</evidence>
<accession>A0A1G7AHC6</accession>
<dbReference type="InterPro" id="IPR036518">
    <property type="entry name" value="CobE/GbiG_C_sf"/>
</dbReference>
<sequence>MNRAPFSTASAVSAASSEASPGVSPLVLGLGCRRGVTLAQIEAAVRAALGGRPPRSVMAVATLDAKADEPALRAFCEAHALPLFAYTREQIAAMPALAPPSAAVEARFGIDGVCEPCARLAANGGPLVRGKLALDGVTVAVASAKAHTRSTDPITETDSRR</sequence>
<keyword evidence="3" id="KW-1185">Reference proteome</keyword>
<dbReference type="STRING" id="416944.SAMN05421548_13424"/>
<dbReference type="Pfam" id="PF01890">
    <property type="entry name" value="CbiG_C"/>
    <property type="match status" value="1"/>
</dbReference>
<dbReference type="Proteomes" id="UP000198908">
    <property type="component" value="Unassembled WGS sequence"/>
</dbReference>
<dbReference type="InterPro" id="IPR002750">
    <property type="entry name" value="CobE/GbiG_C"/>
</dbReference>
<dbReference type="GO" id="GO:0009236">
    <property type="term" value="P:cobalamin biosynthetic process"/>
    <property type="evidence" value="ECO:0007669"/>
    <property type="project" value="InterPro"/>
</dbReference>
<dbReference type="OrthoDB" id="9781023at2"/>
<dbReference type="GO" id="GO:0016787">
    <property type="term" value="F:hydrolase activity"/>
    <property type="evidence" value="ECO:0007669"/>
    <property type="project" value="UniProtKB-KW"/>
</dbReference>
<evidence type="ECO:0000313" key="2">
    <source>
        <dbReference type="EMBL" id="SDE14344.1"/>
    </source>
</evidence>
<gene>
    <name evidence="2" type="ORF">SAMN05421548_13424</name>
</gene>
<evidence type="ECO:0000313" key="3">
    <source>
        <dbReference type="Proteomes" id="UP000198908"/>
    </source>
</evidence>
<dbReference type="SUPFAM" id="SSF159664">
    <property type="entry name" value="CobE/GbiG C-terminal domain-like"/>
    <property type="match status" value="1"/>
</dbReference>
<name>A0A1G7AHC6_9BURK</name>
<dbReference type="InterPro" id="IPR052553">
    <property type="entry name" value="CbiG_hydrolase"/>
</dbReference>
<reference evidence="3" key="1">
    <citation type="submission" date="2016-09" db="EMBL/GenBank/DDBJ databases">
        <authorList>
            <person name="Varghese N."/>
            <person name="Submissions S."/>
        </authorList>
    </citation>
    <scope>NUCLEOTIDE SEQUENCE [LARGE SCALE GENOMIC DNA]</scope>
    <source>
        <strain evidence="3">TNe-862</strain>
    </source>
</reference>
<dbReference type="PROSITE" id="PS51257">
    <property type="entry name" value="PROKAR_LIPOPROTEIN"/>
    <property type="match status" value="1"/>
</dbReference>
<protein>
    <submittedName>
        <fullName evidence="2">Cobalt-precorrin 5A hydrolase</fullName>
    </submittedName>
</protein>